<name>A0A2M8KVT2_9BACT</name>
<evidence type="ECO:0000313" key="2">
    <source>
        <dbReference type="EMBL" id="PJE63983.1"/>
    </source>
</evidence>
<accession>A0A2M8KVT2</accession>
<protein>
    <submittedName>
        <fullName evidence="2">Uncharacterized protein</fullName>
    </submittedName>
</protein>
<comment type="caution">
    <text evidence="2">The sequence shown here is derived from an EMBL/GenBank/DDBJ whole genome shotgun (WGS) entry which is preliminary data.</text>
</comment>
<dbReference type="AlphaFoldDB" id="A0A2M8KVT2"/>
<evidence type="ECO:0000313" key="3">
    <source>
        <dbReference type="Proteomes" id="UP000231569"/>
    </source>
</evidence>
<feature type="non-terminal residue" evidence="2">
    <location>
        <position position="61"/>
    </location>
</feature>
<sequence>MEDEELKPQPTQEVEDTEADELEAPVLSAEALQEAAKEAQKEEKNLPKDFFKALRLILASP</sequence>
<feature type="region of interest" description="Disordered" evidence="1">
    <location>
        <begin position="1"/>
        <end position="22"/>
    </location>
</feature>
<reference evidence="3" key="1">
    <citation type="submission" date="2017-09" db="EMBL/GenBank/DDBJ databases">
        <title>Depth-based differentiation of microbial function through sediment-hosted aquifers and enrichment of novel symbionts in the deep terrestrial subsurface.</title>
        <authorList>
            <person name="Probst A.J."/>
            <person name="Ladd B."/>
            <person name="Jarett J.K."/>
            <person name="Geller-Mcgrath D.E."/>
            <person name="Sieber C.M.K."/>
            <person name="Emerson J.B."/>
            <person name="Anantharaman K."/>
            <person name="Thomas B.C."/>
            <person name="Malmstrom R."/>
            <person name="Stieglmeier M."/>
            <person name="Klingl A."/>
            <person name="Woyke T."/>
            <person name="Ryan C.M."/>
            <person name="Banfield J.F."/>
        </authorList>
    </citation>
    <scope>NUCLEOTIDE SEQUENCE [LARGE SCALE GENOMIC DNA]</scope>
</reference>
<feature type="compositionally biased region" description="Acidic residues" evidence="1">
    <location>
        <begin position="13"/>
        <end position="22"/>
    </location>
</feature>
<dbReference type="Proteomes" id="UP000231569">
    <property type="component" value="Unassembled WGS sequence"/>
</dbReference>
<organism evidence="2 3">
    <name type="scientific">Candidatus Roizmanbacteria bacterium CG10_big_fil_rev_8_21_14_0_10_45_7</name>
    <dbReference type="NCBI Taxonomy" id="1974854"/>
    <lineage>
        <taxon>Bacteria</taxon>
        <taxon>Candidatus Roizmaniibacteriota</taxon>
    </lineage>
</organism>
<evidence type="ECO:0000256" key="1">
    <source>
        <dbReference type="SAM" id="MobiDB-lite"/>
    </source>
</evidence>
<dbReference type="EMBL" id="PFEE01000006">
    <property type="protein sequence ID" value="PJE63983.1"/>
    <property type="molecule type" value="Genomic_DNA"/>
</dbReference>
<gene>
    <name evidence="2" type="ORF">COU89_00325</name>
</gene>
<proteinExistence type="predicted"/>